<feature type="region of interest" description="Disordered" evidence="2">
    <location>
        <begin position="571"/>
        <end position="600"/>
    </location>
</feature>
<proteinExistence type="predicted"/>
<evidence type="ECO:0000259" key="3">
    <source>
        <dbReference type="PROSITE" id="PS50968"/>
    </source>
</evidence>
<evidence type="ECO:0000259" key="4">
    <source>
        <dbReference type="PROSITE" id="PS50991"/>
    </source>
</evidence>
<evidence type="ECO:0000256" key="1">
    <source>
        <dbReference type="ARBA" id="ARBA00023267"/>
    </source>
</evidence>
<dbReference type="GO" id="GO:0034029">
    <property type="term" value="F:2-oxoglutarate carboxylase activity"/>
    <property type="evidence" value="ECO:0007669"/>
    <property type="project" value="UniProtKB-EC"/>
</dbReference>
<dbReference type="InterPro" id="IPR000891">
    <property type="entry name" value="PYR_CT"/>
</dbReference>
<dbReference type="NCBIfam" id="TIGR01108">
    <property type="entry name" value="oadA"/>
    <property type="match status" value="1"/>
</dbReference>
<dbReference type="NCBIfam" id="NF006761">
    <property type="entry name" value="PRK09282.1"/>
    <property type="match status" value="1"/>
</dbReference>
<dbReference type="InterPro" id="IPR003379">
    <property type="entry name" value="Carboxylase_cons_dom"/>
</dbReference>
<dbReference type="RefSeq" id="WP_213040045.1">
    <property type="nucleotide sequence ID" value="NZ_CAJNBJ010000001.1"/>
</dbReference>
<dbReference type="EC" id="6.4.1.7" evidence="5"/>
<reference evidence="5 6" key="1">
    <citation type="submission" date="2021-02" db="EMBL/GenBank/DDBJ databases">
        <authorList>
            <person name="Han P."/>
        </authorList>
    </citation>
    <scope>NUCLEOTIDE SEQUENCE [LARGE SCALE GENOMIC DNA]</scope>
    <source>
        <strain evidence="5">Candidatus Nitrospira sp. ZN2</strain>
    </source>
</reference>
<comment type="caution">
    <text evidence="5">The sequence shown here is derived from an EMBL/GenBank/DDBJ whole genome shotgun (WGS) entry which is preliminary data.</text>
</comment>
<dbReference type="PROSITE" id="PS00188">
    <property type="entry name" value="BIOTIN"/>
    <property type="match status" value="1"/>
</dbReference>
<dbReference type="PROSITE" id="PS50968">
    <property type="entry name" value="BIOTINYL_LIPOYL"/>
    <property type="match status" value="1"/>
</dbReference>
<evidence type="ECO:0000313" key="5">
    <source>
        <dbReference type="EMBL" id="CAE6688560.1"/>
    </source>
</evidence>
<dbReference type="EMBL" id="CAJNBJ010000001">
    <property type="protein sequence ID" value="CAE6688560.1"/>
    <property type="molecule type" value="Genomic_DNA"/>
</dbReference>
<dbReference type="SUPFAM" id="SSF51569">
    <property type="entry name" value="Aldolase"/>
    <property type="match status" value="1"/>
</dbReference>
<keyword evidence="6" id="KW-1185">Reference proteome</keyword>
<gene>
    <name evidence="5" type="primary">cfiA</name>
    <name evidence="5" type="ORF">NSPZN2_10098</name>
</gene>
<feature type="region of interest" description="Disordered" evidence="2">
    <location>
        <begin position="1"/>
        <end position="47"/>
    </location>
</feature>
<accession>A0ABM8QBS7</accession>
<dbReference type="InterPro" id="IPR000089">
    <property type="entry name" value="Biotin_lipoyl"/>
</dbReference>
<dbReference type="InterPro" id="IPR013785">
    <property type="entry name" value="Aldolase_TIM"/>
</dbReference>
<keyword evidence="5" id="KW-0436">Ligase</keyword>
<protein>
    <submittedName>
        <fullName evidence="5">2-oxoglutarate carboxylase large subunit</fullName>
        <ecNumber evidence="5">6.4.1.7</ecNumber>
    </submittedName>
</protein>
<sequence>MATKKTKKAAPKKSPAKKAPVKPSRKAAARGDRPLHPTNPEVRLEAAPGKKVLLTDVAFRDGHQSLLATRMRTEDMLPIAQKLDAIGYWSLEVWGGATFDTCLRFLKEDPWERLRALREAMPNTKLQMLLRGQNLVGYRHYADDVLDKFIERSAANGIDVFRIFDALNDVRNLDRAIREVKACGKHVEATICYTVSPVHSIDRFVSMAKQLEDLGTDTLCIKDMAGLLAPLDAYHLIRRLKKAVRVPIHLHSHYTSGMASMSALMAIMGGLDMLDTSVSPLAGGTSHPPTETLIASLRDTPYDTGLDLRQFEPITEHFRNVRRKYRQFESDFTGVDAEILTSQIPGGMLSNLAAQLAEQNALDRMKEVLDEVPRVRKEMGYPPLVTPTSQIVGTQATLNVLTGEQGERYKVITTETKNYFLGLYGRAPGPLDKGIMARAIGDEEPVKGRPADRLEPEFEKLKKDMPPTATTPEDQLSFALFPAIARDFFEARERGDLHPEPLEPAEAKGPAVAHDLHLAPAEFNITVHGENYHVVVSGSGRTTDGRKPYYIRVNDRLQEVSLEPLQEVLAGVPESPEAGGTSKPKRPRPTKPGDVAPPMPGRVVKILVTEGAQVKTGDPLLIIEAMKMESQVPAPMDGRVTAILAAEGDNVKIDETVIQLD</sequence>
<dbReference type="Proteomes" id="UP000675880">
    <property type="component" value="Unassembled WGS sequence"/>
</dbReference>
<dbReference type="InterPro" id="IPR001882">
    <property type="entry name" value="Biotin_BS"/>
</dbReference>
<dbReference type="CDD" id="cd06850">
    <property type="entry name" value="biotinyl_domain"/>
    <property type="match status" value="1"/>
</dbReference>
<feature type="domain" description="Pyruvate carboxyltransferase" evidence="4">
    <location>
        <begin position="52"/>
        <end position="312"/>
    </location>
</feature>
<dbReference type="Pfam" id="PF02436">
    <property type="entry name" value="PYC_OADA"/>
    <property type="match status" value="1"/>
</dbReference>
<keyword evidence="1" id="KW-0092">Biotin</keyword>
<dbReference type="SUPFAM" id="SSF51230">
    <property type="entry name" value="Single hybrid motif"/>
    <property type="match status" value="1"/>
</dbReference>
<dbReference type="CDD" id="cd07937">
    <property type="entry name" value="DRE_TIM_PC_TC_5S"/>
    <property type="match status" value="1"/>
</dbReference>
<dbReference type="SUPFAM" id="SSF89000">
    <property type="entry name" value="post-HMGL domain-like"/>
    <property type="match status" value="1"/>
</dbReference>
<feature type="domain" description="Lipoyl-binding" evidence="3">
    <location>
        <begin position="591"/>
        <end position="661"/>
    </location>
</feature>
<dbReference type="Gene3D" id="3.20.20.70">
    <property type="entry name" value="Aldolase class I"/>
    <property type="match status" value="1"/>
</dbReference>
<dbReference type="PANTHER" id="PTHR43778:SF2">
    <property type="entry name" value="PYRUVATE CARBOXYLASE, MITOCHONDRIAL"/>
    <property type="match status" value="1"/>
</dbReference>
<dbReference type="Pfam" id="PF00682">
    <property type="entry name" value="HMGL-like"/>
    <property type="match status" value="1"/>
</dbReference>
<dbReference type="InterPro" id="IPR011053">
    <property type="entry name" value="Single_hybrid_motif"/>
</dbReference>
<dbReference type="Pfam" id="PF00364">
    <property type="entry name" value="Biotin_lipoyl"/>
    <property type="match status" value="1"/>
</dbReference>
<feature type="compositionally biased region" description="Basic residues" evidence="2">
    <location>
        <begin position="1"/>
        <end position="28"/>
    </location>
</feature>
<dbReference type="PROSITE" id="PS50991">
    <property type="entry name" value="PYR_CT"/>
    <property type="match status" value="1"/>
</dbReference>
<organism evidence="5 6">
    <name type="scientific">Nitrospira defluvii</name>
    <dbReference type="NCBI Taxonomy" id="330214"/>
    <lineage>
        <taxon>Bacteria</taxon>
        <taxon>Pseudomonadati</taxon>
        <taxon>Nitrospirota</taxon>
        <taxon>Nitrospiria</taxon>
        <taxon>Nitrospirales</taxon>
        <taxon>Nitrospiraceae</taxon>
        <taxon>Nitrospira</taxon>
    </lineage>
</organism>
<dbReference type="Gene3D" id="2.40.50.100">
    <property type="match status" value="1"/>
</dbReference>
<dbReference type="InterPro" id="IPR055268">
    <property type="entry name" value="PCB-like"/>
</dbReference>
<dbReference type="InterPro" id="IPR005776">
    <property type="entry name" value="OadA"/>
</dbReference>
<name>A0ABM8QBS7_9BACT</name>
<dbReference type="PANTHER" id="PTHR43778">
    <property type="entry name" value="PYRUVATE CARBOXYLASE"/>
    <property type="match status" value="1"/>
</dbReference>
<evidence type="ECO:0000313" key="6">
    <source>
        <dbReference type="Proteomes" id="UP000675880"/>
    </source>
</evidence>
<evidence type="ECO:0000256" key="2">
    <source>
        <dbReference type="SAM" id="MobiDB-lite"/>
    </source>
</evidence>